<dbReference type="RefSeq" id="WP_230840468.1">
    <property type="nucleotide sequence ID" value="NZ_CP063845.1"/>
</dbReference>
<proteinExistence type="predicted"/>
<name>A0ABY3PIG9_9CYAN</name>
<dbReference type="PANTHER" id="PTHR10093">
    <property type="entry name" value="IRON-SULFUR CLUSTER ASSEMBLY ENZYME NIFU HOMOLOG"/>
    <property type="match status" value="1"/>
</dbReference>
<reference evidence="2 3" key="1">
    <citation type="journal article" date="2021" name="Genome Biol. Evol.">
        <title>Complete Genome Sequencing of a Novel Gloeobacter Species from a Waterfall Cave in Mexico.</title>
        <authorList>
            <person name="Saw J.H."/>
            <person name="Cardona T."/>
            <person name="Montejano G."/>
        </authorList>
    </citation>
    <scope>NUCLEOTIDE SEQUENCE [LARGE SCALE GENOMIC DNA]</scope>
    <source>
        <strain evidence="2">MG652769</strain>
    </source>
</reference>
<keyword evidence="3" id="KW-1185">Reference proteome</keyword>
<protein>
    <submittedName>
        <fullName evidence="2">SUF system NifU family Fe-S cluster assembly protein</fullName>
    </submittedName>
</protein>
<evidence type="ECO:0000313" key="3">
    <source>
        <dbReference type="Proteomes" id="UP001054846"/>
    </source>
</evidence>
<dbReference type="Gene3D" id="3.90.1010.10">
    <property type="match status" value="1"/>
</dbReference>
<dbReference type="Proteomes" id="UP001054846">
    <property type="component" value="Chromosome"/>
</dbReference>
<organism evidence="2 3">
    <name type="scientific">Gloeobacter morelensis MG652769</name>
    <dbReference type="NCBI Taxonomy" id="2781736"/>
    <lineage>
        <taxon>Bacteria</taxon>
        <taxon>Bacillati</taxon>
        <taxon>Cyanobacteriota</taxon>
        <taxon>Cyanophyceae</taxon>
        <taxon>Gloeobacterales</taxon>
        <taxon>Gloeobacteraceae</taxon>
        <taxon>Gloeobacter</taxon>
        <taxon>Gloeobacter morelensis</taxon>
    </lineage>
</organism>
<gene>
    <name evidence="2" type="ORF">ISF26_16885</name>
</gene>
<dbReference type="Pfam" id="PF01592">
    <property type="entry name" value="NifU_N"/>
    <property type="match status" value="1"/>
</dbReference>
<accession>A0ABY3PIG9</accession>
<dbReference type="CDD" id="cd06664">
    <property type="entry name" value="IscU_like"/>
    <property type="match status" value="1"/>
</dbReference>
<sequence>MFSDLRDLYQEVILDHYKRPRNFGLLEAANREAEGHNPLCGDQVTIYLQVEDGIVKDIRFQGAGCAISTASASLMTDALKGKSVQEVDALFERFHRLVTDSSAEAGPELGKLAILAGVREYPVRVKCATLAWHTLQAALRGSGTVTTE</sequence>
<evidence type="ECO:0000259" key="1">
    <source>
        <dbReference type="Pfam" id="PF01592"/>
    </source>
</evidence>
<evidence type="ECO:0000313" key="2">
    <source>
        <dbReference type="EMBL" id="UFP93457.1"/>
    </source>
</evidence>
<dbReference type="EMBL" id="CP063845">
    <property type="protein sequence ID" value="UFP93457.1"/>
    <property type="molecule type" value="Genomic_DNA"/>
</dbReference>
<dbReference type="NCBIfam" id="TIGR01994">
    <property type="entry name" value="SUF_scaf_2"/>
    <property type="match status" value="1"/>
</dbReference>
<feature type="domain" description="NIF system FeS cluster assembly NifU N-terminal" evidence="1">
    <location>
        <begin position="9"/>
        <end position="127"/>
    </location>
</feature>
<dbReference type="InterPro" id="IPR002871">
    <property type="entry name" value="NIF_FeS_clus_asmbl_NifU_N"/>
</dbReference>
<dbReference type="SUPFAM" id="SSF82649">
    <property type="entry name" value="SufE/NifU"/>
    <property type="match status" value="1"/>
</dbReference>